<name>A0A182MTY3_9DIPT</name>
<dbReference type="Proteomes" id="UP000075883">
    <property type="component" value="Unassembled WGS sequence"/>
</dbReference>
<keyword evidence="1" id="KW-0732">Signal</keyword>
<reference evidence="2" key="2">
    <citation type="submission" date="2020-05" db="UniProtKB">
        <authorList>
            <consortium name="EnsemblMetazoa"/>
        </authorList>
    </citation>
    <scope>IDENTIFICATION</scope>
    <source>
        <strain evidence="2">A-37</strain>
    </source>
</reference>
<evidence type="ECO:0000256" key="1">
    <source>
        <dbReference type="SAM" id="SignalP"/>
    </source>
</evidence>
<organism evidence="2 3">
    <name type="scientific">Anopheles culicifacies</name>
    <dbReference type="NCBI Taxonomy" id="139723"/>
    <lineage>
        <taxon>Eukaryota</taxon>
        <taxon>Metazoa</taxon>
        <taxon>Ecdysozoa</taxon>
        <taxon>Arthropoda</taxon>
        <taxon>Hexapoda</taxon>
        <taxon>Insecta</taxon>
        <taxon>Pterygota</taxon>
        <taxon>Neoptera</taxon>
        <taxon>Endopterygota</taxon>
        <taxon>Diptera</taxon>
        <taxon>Nematocera</taxon>
        <taxon>Culicoidea</taxon>
        <taxon>Culicidae</taxon>
        <taxon>Anophelinae</taxon>
        <taxon>Anopheles</taxon>
        <taxon>culicifacies species complex</taxon>
    </lineage>
</organism>
<sequence length="503" mass="53128">MKAFCFALTILCAVQGILAFPRPDFGINGAVSGSAGVRAAVVELNTEITKVGAGTYTSTSGFTTLTAIGNALMTIGDSIVATSGALATSLDLLASDSNGPVATVFNTAIGKIDDLVSLLDSAFNGMIPIINTNTNQQYINRQFTDAFTATKTTLGRLKTALNTLKTNVESARTAAGSSPTVSAAIIRARIPARSVNNVIAEIRNLRANMPLITFVIDSSLENLRVIDSFIVDMKAEIEEGATRYTTSVDAFKLNVEAEGVAVNTKLGLGIGSSVSSIISSISSDLSTNEDFNNVLTPKLNALNEAITSTLSTKQGEITSHFGTYKDNVPNLITNLVDVFAESLCAPIKSVSLVQIANGGFSDFCFSKFSPRVFAQISLTLDAFDVCFEREVSRLISFEGLILELAIQISYNTADLLENLSACLSMPDDAQRGTCYAMLTPYYNILASKVDNYLTKISTLVAAETAASYNRVGACLHVSLSETALSAMQITSAADSCLTTGPVV</sequence>
<evidence type="ECO:0008006" key="4">
    <source>
        <dbReference type="Google" id="ProtNLM"/>
    </source>
</evidence>
<evidence type="ECO:0000313" key="3">
    <source>
        <dbReference type="Proteomes" id="UP000075883"/>
    </source>
</evidence>
<protein>
    <recommendedName>
        <fullName evidence="4">Protein TsetseEP domain-containing protein</fullName>
    </recommendedName>
</protein>
<dbReference type="EnsemblMetazoa" id="ACUA026186-RA">
    <property type="protein sequence ID" value="ACUA026186-PA"/>
    <property type="gene ID" value="ACUA026186"/>
</dbReference>
<accession>A0A182MTY3</accession>
<dbReference type="AlphaFoldDB" id="A0A182MTY3"/>
<feature type="chain" id="PRO_5008128893" description="Protein TsetseEP domain-containing protein" evidence="1">
    <location>
        <begin position="20"/>
        <end position="503"/>
    </location>
</feature>
<dbReference type="EMBL" id="AXCM01011308">
    <property type="status" value="NOT_ANNOTATED_CDS"/>
    <property type="molecule type" value="Genomic_DNA"/>
</dbReference>
<proteinExistence type="predicted"/>
<dbReference type="VEuPathDB" id="VectorBase:ACUA026186"/>
<keyword evidence="3" id="KW-1185">Reference proteome</keyword>
<reference evidence="3" key="1">
    <citation type="submission" date="2013-09" db="EMBL/GenBank/DDBJ databases">
        <title>The Genome Sequence of Anopheles culicifacies species A.</title>
        <authorList>
            <consortium name="The Broad Institute Genomics Platform"/>
            <person name="Neafsey D.E."/>
            <person name="Besansky N."/>
            <person name="Howell P."/>
            <person name="Walton C."/>
            <person name="Young S.K."/>
            <person name="Zeng Q."/>
            <person name="Gargeya S."/>
            <person name="Fitzgerald M."/>
            <person name="Haas B."/>
            <person name="Abouelleil A."/>
            <person name="Allen A.W."/>
            <person name="Alvarado L."/>
            <person name="Arachchi H.M."/>
            <person name="Berlin A.M."/>
            <person name="Chapman S.B."/>
            <person name="Gainer-Dewar J."/>
            <person name="Goldberg J."/>
            <person name="Griggs A."/>
            <person name="Gujja S."/>
            <person name="Hansen M."/>
            <person name="Howarth C."/>
            <person name="Imamovic A."/>
            <person name="Ireland A."/>
            <person name="Larimer J."/>
            <person name="McCowan C."/>
            <person name="Murphy C."/>
            <person name="Pearson M."/>
            <person name="Poon T.W."/>
            <person name="Priest M."/>
            <person name="Roberts A."/>
            <person name="Saif S."/>
            <person name="Shea T."/>
            <person name="Sisk P."/>
            <person name="Sykes S."/>
            <person name="Wortman J."/>
            <person name="Nusbaum C."/>
            <person name="Birren B."/>
        </authorList>
    </citation>
    <scope>NUCLEOTIDE SEQUENCE [LARGE SCALE GENOMIC DNA]</scope>
    <source>
        <strain evidence="3">A-37</strain>
    </source>
</reference>
<feature type="signal peptide" evidence="1">
    <location>
        <begin position="1"/>
        <end position="19"/>
    </location>
</feature>
<evidence type="ECO:0000313" key="2">
    <source>
        <dbReference type="EnsemblMetazoa" id="ACUA026186-PA"/>
    </source>
</evidence>